<proteinExistence type="predicted"/>
<sequence length="67" mass="7907">MKLSPINPCPKCGNELQLIIEAEYRNKKSIIYYSYTCGICRYKEKFEQIKIELNGDKLLISKVKHIR</sequence>
<dbReference type="EMBL" id="DRUB01000094">
    <property type="protein sequence ID" value="HHR96208.1"/>
    <property type="molecule type" value="Genomic_DNA"/>
</dbReference>
<reference evidence="1" key="1">
    <citation type="journal article" date="2020" name="mSystems">
        <title>Genome- and Community-Level Interaction Insights into Carbon Utilization and Element Cycling Functions of Hydrothermarchaeota in Hydrothermal Sediment.</title>
        <authorList>
            <person name="Zhou Z."/>
            <person name="Liu Y."/>
            <person name="Xu W."/>
            <person name="Pan J."/>
            <person name="Luo Z.H."/>
            <person name="Li M."/>
        </authorList>
    </citation>
    <scope>NUCLEOTIDE SEQUENCE [LARGE SCALE GENOMIC DNA]</scope>
    <source>
        <strain evidence="1">SpSt-1</strain>
    </source>
</reference>
<name>A0A7C5UUQ2_9CREN</name>
<comment type="caution">
    <text evidence="1">The sequence shown here is derived from an EMBL/GenBank/DDBJ whole genome shotgun (WGS) entry which is preliminary data.</text>
</comment>
<dbReference type="AlphaFoldDB" id="A0A7C5UUQ2"/>
<organism evidence="1">
    <name type="scientific">Ignisphaera aggregans</name>
    <dbReference type="NCBI Taxonomy" id="334771"/>
    <lineage>
        <taxon>Archaea</taxon>
        <taxon>Thermoproteota</taxon>
        <taxon>Thermoprotei</taxon>
        <taxon>Desulfurococcales</taxon>
        <taxon>Desulfurococcaceae</taxon>
        <taxon>Ignisphaera</taxon>
    </lineage>
</organism>
<protein>
    <submittedName>
        <fullName evidence="1">Uncharacterized protein</fullName>
    </submittedName>
</protein>
<gene>
    <name evidence="1" type="ORF">ENL47_05240</name>
</gene>
<evidence type="ECO:0000313" key="1">
    <source>
        <dbReference type="EMBL" id="HHR96208.1"/>
    </source>
</evidence>
<accession>A0A7C5UUQ2</accession>